<comment type="function">
    <text evidence="5">Transcription activator.</text>
</comment>
<evidence type="ECO:0000259" key="7">
    <source>
        <dbReference type="PROSITE" id="PS51666"/>
    </source>
</evidence>
<reference evidence="10" key="1">
    <citation type="journal article" date="2010" name="Nat. Biotechnol.">
        <title>Draft genome sequence of the oilseed species Ricinus communis.</title>
        <authorList>
            <person name="Chan A.P."/>
            <person name="Crabtree J."/>
            <person name="Zhao Q."/>
            <person name="Lorenzi H."/>
            <person name="Orvis J."/>
            <person name="Puiu D."/>
            <person name="Melake-Berhan A."/>
            <person name="Jones K.M."/>
            <person name="Redman J."/>
            <person name="Chen G."/>
            <person name="Cahoon E.B."/>
            <person name="Gedil M."/>
            <person name="Stanke M."/>
            <person name="Haas B.J."/>
            <person name="Wortman J.R."/>
            <person name="Fraser-Liggett C.M."/>
            <person name="Ravel J."/>
            <person name="Rabinowicz P.D."/>
        </authorList>
    </citation>
    <scope>NUCLEOTIDE SEQUENCE [LARGE SCALE GENOMIC DNA]</scope>
    <source>
        <strain evidence="10">cv. Hale</strain>
    </source>
</reference>
<dbReference type="GO" id="GO:0005634">
    <property type="term" value="C:nucleus"/>
    <property type="evidence" value="ECO:0007669"/>
    <property type="project" value="UniProtKB-SubCell"/>
</dbReference>
<gene>
    <name evidence="9" type="ORF">RCOM_0641740</name>
</gene>
<sequence>MRSRIKCNPSGDTYYYSVAAGGSGTAAAATYYGAAVDSVSAARTLQPFDTSPTEAVITATVFKSPDMKMAATAAPSLEFPFTIAQWKELERQAMIYKYMMASVPVPPHLLLPTSRNLHSDPAAAASLSSLGSGGLNLKYTNGADLEPGRCRRTDGKKWRCSRDAAPDQKYCERHMHRGRPRSRKPVELLANTNNNKKIRYNYVNNHTNSAQSPVAWAVANKNGAADSQFLGSIAQPYVQAPVFLDKPSTKVADFDGSMAFASNFKESRSLQWMMKGEAASIATADQQWPGIGLSSDCSFNPEYQREALNLNSFGDFSAGEDQRNNQSRGFIDAWSNVASDKQSDNSGNTNSSFTSSGLLSLGINSINDEMSQIQMGLGLVESDQNHGSSIKPLALAPAAWPEGATVSPGGPLAEVLQLSSGNTVVENGDPTSPPATAASSPSGVLQRTLASFSDSSANSSPTLGSSVRDKSEIALMWLN</sequence>
<dbReference type="GO" id="GO:0005524">
    <property type="term" value="F:ATP binding"/>
    <property type="evidence" value="ECO:0007669"/>
    <property type="project" value="UniProtKB-UniRule"/>
</dbReference>
<dbReference type="AlphaFoldDB" id="B9S7G3"/>
<evidence type="ECO:0000256" key="4">
    <source>
        <dbReference type="PROSITE-ProRule" id="PRU01002"/>
    </source>
</evidence>
<evidence type="ECO:0000313" key="10">
    <source>
        <dbReference type="Proteomes" id="UP000008311"/>
    </source>
</evidence>
<dbReference type="PROSITE" id="PS51666">
    <property type="entry name" value="QLQ"/>
    <property type="match status" value="1"/>
</dbReference>
<dbReference type="GO" id="GO:0006355">
    <property type="term" value="P:regulation of DNA-templated transcription"/>
    <property type="evidence" value="ECO:0007669"/>
    <property type="project" value="InterPro"/>
</dbReference>
<comment type="similarity">
    <text evidence="2 5">Belongs to the GRF family.</text>
</comment>
<dbReference type="InterPro" id="IPR031137">
    <property type="entry name" value="GRF"/>
</dbReference>
<evidence type="ECO:0000256" key="2">
    <source>
        <dbReference type="ARBA" id="ARBA00008122"/>
    </source>
</evidence>
<dbReference type="STRING" id="3988.B9S7G3"/>
<evidence type="ECO:0000313" key="9">
    <source>
        <dbReference type="EMBL" id="EEF40456.1"/>
    </source>
</evidence>
<dbReference type="PANTHER" id="PTHR31602:SF101">
    <property type="entry name" value="GROWTH-REGULATING FACTOR 7"/>
    <property type="match status" value="1"/>
</dbReference>
<dbReference type="GO" id="GO:0006351">
    <property type="term" value="P:DNA-templated transcription"/>
    <property type="evidence" value="ECO:0007669"/>
    <property type="project" value="UniProtKB-UniRule"/>
</dbReference>
<name>B9S7G3_RICCO</name>
<keyword evidence="10" id="KW-1185">Reference proteome</keyword>
<comment type="domain">
    <text evidence="5">The QLQ domain and WRC domain may be involved in protein-protein interaction and DNA-binding, respectively.</text>
</comment>
<evidence type="ECO:0000259" key="8">
    <source>
        <dbReference type="PROSITE" id="PS51667"/>
    </source>
</evidence>
<evidence type="ECO:0000256" key="1">
    <source>
        <dbReference type="ARBA" id="ARBA00004123"/>
    </source>
</evidence>
<feature type="region of interest" description="Disordered" evidence="6">
    <location>
        <begin position="422"/>
        <end position="445"/>
    </location>
</feature>
<evidence type="ECO:0000256" key="3">
    <source>
        <dbReference type="ARBA" id="ARBA00023242"/>
    </source>
</evidence>
<dbReference type="Pfam" id="PF08879">
    <property type="entry name" value="WRC"/>
    <property type="match status" value="1"/>
</dbReference>
<dbReference type="OMA" id="QAMIFKY"/>
<proteinExistence type="inferred from homology"/>
<dbReference type="Proteomes" id="UP000008311">
    <property type="component" value="Unassembled WGS sequence"/>
</dbReference>
<keyword evidence="5" id="KW-0805">Transcription regulation</keyword>
<dbReference type="PANTHER" id="PTHR31602">
    <property type="entry name" value="GROWTH-REGULATING FACTOR 5"/>
    <property type="match status" value="1"/>
</dbReference>
<dbReference type="GO" id="GO:0099402">
    <property type="term" value="P:plant organ development"/>
    <property type="evidence" value="ECO:0007669"/>
    <property type="project" value="UniProtKB-ARBA"/>
</dbReference>
<evidence type="ECO:0000256" key="6">
    <source>
        <dbReference type="SAM" id="MobiDB-lite"/>
    </source>
</evidence>
<feature type="domain" description="WRC" evidence="8">
    <location>
        <begin position="144"/>
        <end position="188"/>
    </location>
</feature>
<dbReference type="SMART" id="SM00951">
    <property type="entry name" value="QLQ"/>
    <property type="match status" value="1"/>
</dbReference>
<keyword evidence="5" id="KW-0804">Transcription</keyword>
<dbReference type="InterPro" id="IPR014978">
    <property type="entry name" value="Gln-Leu-Gln_QLQ"/>
</dbReference>
<accession>B9S7G3</accession>
<evidence type="ECO:0000256" key="5">
    <source>
        <dbReference type="RuleBase" id="RU367127"/>
    </source>
</evidence>
<dbReference type="Pfam" id="PF08880">
    <property type="entry name" value="QLQ"/>
    <property type="match status" value="1"/>
</dbReference>
<organism evidence="9 10">
    <name type="scientific">Ricinus communis</name>
    <name type="common">Castor bean</name>
    <dbReference type="NCBI Taxonomy" id="3988"/>
    <lineage>
        <taxon>Eukaryota</taxon>
        <taxon>Viridiplantae</taxon>
        <taxon>Streptophyta</taxon>
        <taxon>Embryophyta</taxon>
        <taxon>Tracheophyta</taxon>
        <taxon>Spermatophyta</taxon>
        <taxon>Magnoliopsida</taxon>
        <taxon>eudicotyledons</taxon>
        <taxon>Gunneridae</taxon>
        <taxon>Pentapetalae</taxon>
        <taxon>rosids</taxon>
        <taxon>fabids</taxon>
        <taxon>Malpighiales</taxon>
        <taxon>Euphorbiaceae</taxon>
        <taxon>Acalyphoideae</taxon>
        <taxon>Acalypheae</taxon>
        <taxon>Ricinus</taxon>
    </lineage>
</organism>
<keyword evidence="3 4" id="KW-0539">Nucleus</keyword>
<dbReference type="InterPro" id="IPR014977">
    <property type="entry name" value="WRC_dom"/>
</dbReference>
<dbReference type="InParanoid" id="B9S7G3"/>
<keyword evidence="5" id="KW-0010">Activator</keyword>
<dbReference type="eggNOG" id="ENOG502QVS1">
    <property type="taxonomic scope" value="Eukaryota"/>
</dbReference>
<dbReference type="PROSITE" id="PS51667">
    <property type="entry name" value="WRC"/>
    <property type="match status" value="1"/>
</dbReference>
<dbReference type="EMBL" id="EQ973885">
    <property type="protein sequence ID" value="EEF40456.1"/>
    <property type="molecule type" value="Genomic_DNA"/>
</dbReference>
<feature type="short sequence motif" description="Bipartite nuclear localization signal" evidence="4">
    <location>
        <begin position="149"/>
        <end position="159"/>
    </location>
</feature>
<feature type="short sequence motif" description="Bipartite nuclear localization signal" evidence="4">
    <location>
        <begin position="177"/>
        <end position="184"/>
    </location>
</feature>
<protein>
    <recommendedName>
        <fullName evidence="5">Growth-regulating factor</fullName>
    </recommendedName>
</protein>
<comment type="subcellular location">
    <subcellularLocation>
        <location evidence="1 4 5">Nucleus</location>
    </subcellularLocation>
</comment>
<feature type="domain" description="QLQ" evidence="7">
    <location>
        <begin position="80"/>
        <end position="115"/>
    </location>
</feature>